<dbReference type="EMBL" id="UZAJ01017230">
    <property type="protein sequence ID" value="VDO78514.1"/>
    <property type="molecule type" value="Genomic_DNA"/>
</dbReference>
<proteinExistence type="predicted"/>
<evidence type="ECO:0000313" key="4">
    <source>
        <dbReference type="WBParaSite" id="OFLC_0001169501-mRNA-1"/>
    </source>
</evidence>
<name>A0A183HW33_9BILA</name>
<gene>
    <name evidence="2" type="ORF">OFLC_LOCUS11696</name>
</gene>
<reference evidence="4" key="1">
    <citation type="submission" date="2016-06" db="UniProtKB">
        <authorList>
            <consortium name="WormBaseParasite"/>
        </authorList>
    </citation>
    <scope>IDENTIFICATION</scope>
</reference>
<sequence length="108" mass="12660">MVDLKKIVVDEYSVDVKIDKNGTEEKKVIQLEIQDVRYDAGKIDSDDDDFPKYEIPAEELILKKEENDEDYRCVEVPYYVRDCIEMLNEQNDCAKFEAAFSALEPMIR</sequence>
<accession>A0A183HW33</accession>
<dbReference type="WBParaSite" id="OFLC_0001169501-mRNA-1">
    <property type="protein sequence ID" value="OFLC_0001169501-mRNA-1"/>
    <property type="gene ID" value="OFLC_0001169501"/>
</dbReference>
<organism evidence="4">
    <name type="scientific">Onchocerca flexuosa</name>
    <dbReference type="NCBI Taxonomy" id="387005"/>
    <lineage>
        <taxon>Eukaryota</taxon>
        <taxon>Metazoa</taxon>
        <taxon>Ecdysozoa</taxon>
        <taxon>Nematoda</taxon>
        <taxon>Chromadorea</taxon>
        <taxon>Rhabditida</taxon>
        <taxon>Spirurina</taxon>
        <taxon>Spiruromorpha</taxon>
        <taxon>Filarioidea</taxon>
        <taxon>Onchocercidae</taxon>
        <taxon>Onchocerca</taxon>
    </lineage>
</organism>
<feature type="domain" description="Telomere length regulation protein conserved" evidence="1">
    <location>
        <begin position="77"/>
        <end position="108"/>
    </location>
</feature>
<reference evidence="2 3" key="2">
    <citation type="submission" date="2018-11" db="EMBL/GenBank/DDBJ databases">
        <authorList>
            <consortium name="Pathogen Informatics"/>
        </authorList>
    </citation>
    <scope>NUCLEOTIDE SEQUENCE [LARGE SCALE GENOMIC DNA]</scope>
</reference>
<dbReference type="InterPro" id="IPR019337">
    <property type="entry name" value="Telomere_length_regulation_dom"/>
</dbReference>
<dbReference type="AlphaFoldDB" id="A0A183HW33"/>
<evidence type="ECO:0000313" key="2">
    <source>
        <dbReference type="EMBL" id="VDO78514.1"/>
    </source>
</evidence>
<protein>
    <submittedName>
        <fullName evidence="4">Telomere_reg-2 domain-containing protein</fullName>
    </submittedName>
</protein>
<evidence type="ECO:0000313" key="3">
    <source>
        <dbReference type="Proteomes" id="UP000267606"/>
    </source>
</evidence>
<dbReference type="STRING" id="387005.A0A183HW33"/>
<dbReference type="Pfam" id="PF10193">
    <property type="entry name" value="Telomere_reg-2"/>
    <property type="match status" value="1"/>
</dbReference>
<dbReference type="Proteomes" id="UP000267606">
    <property type="component" value="Unassembled WGS sequence"/>
</dbReference>
<keyword evidence="3" id="KW-1185">Reference proteome</keyword>
<evidence type="ECO:0000259" key="1">
    <source>
        <dbReference type="Pfam" id="PF10193"/>
    </source>
</evidence>